<proteinExistence type="predicted"/>
<dbReference type="EMBL" id="JBCEZU010000329">
    <property type="protein sequence ID" value="KAK9520309.1"/>
    <property type="molecule type" value="Genomic_DNA"/>
</dbReference>
<protein>
    <submittedName>
        <fullName evidence="2">Uncharacterized protein</fullName>
    </submittedName>
</protein>
<organism evidence="2 3">
    <name type="scientific">Zoarces viviparus</name>
    <name type="common">Viviparous eelpout</name>
    <name type="synonym">Blennius viviparus</name>
    <dbReference type="NCBI Taxonomy" id="48416"/>
    <lineage>
        <taxon>Eukaryota</taxon>
        <taxon>Metazoa</taxon>
        <taxon>Chordata</taxon>
        <taxon>Craniata</taxon>
        <taxon>Vertebrata</taxon>
        <taxon>Euteleostomi</taxon>
        <taxon>Actinopterygii</taxon>
        <taxon>Neopterygii</taxon>
        <taxon>Teleostei</taxon>
        <taxon>Neoteleostei</taxon>
        <taxon>Acanthomorphata</taxon>
        <taxon>Eupercaria</taxon>
        <taxon>Perciformes</taxon>
        <taxon>Cottioidei</taxon>
        <taxon>Zoarcales</taxon>
        <taxon>Zoarcidae</taxon>
        <taxon>Zoarcinae</taxon>
        <taxon>Zoarces</taxon>
    </lineage>
</organism>
<sequence length="95" mass="10473">MLGRGTDQPVMQEKLNAPREPSAGPADGLCSAALHWDLSELPSMENTDQYNPKLEITDRQFFRTDETSSHKYVSGDGPRLRLGPQVSGENQTPAM</sequence>
<accession>A0AAW1EC98</accession>
<gene>
    <name evidence="2" type="ORF">VZT92_020205</name>
</gene>
<name>A0AAW1EC98_ZOAVI</name>
<evidence type="ECO:0000256" key="1">
    <source>
        <dbReference type="SAM" id="MobiDB-lite"/>
    </source>
</evidence>
<reference evidence="2 3" key="1">
    <citation type="journal article" date="2024" name="Genome Biol. Evol.">
        <title>Chromosome-level genome assembly of the viviparous eelpout Zoarces viviparus.</title>
        <authorList>
            <person name="Fuhrmann N."/>
            <person name="Brasseur M.V."/>
            <person name="Bakowski C.E."/>
            <person name="Podsiadlowski L."/>
            <person name="Prost S."/>
            <person name="Krehenwinkel H."/>
            <person name="Mayer C."/>
        </authorList>
    </citation>
    <scope>NUCLEOTIDE SEQUENCE [LARGE SCALE GENOMIC DNA]</scope>
    <source>
        <strain evidence="2">NO-MEL_2022_Ind0_liver</strain>
    </source>
</reference>
<comment type="caution">
    <text evidence="2">The sequence shown here is derived from an EMBL/GenBank/DDBJ whole genome shotgun (WGS) entry which is preliminary data.</text>
</comment>
<keyword evidence="3" id="KW-1185">Reference proteome</keyword>
<evidence type="ECO:0000313" key="2">
    <source>
        <dbReference type="EMBL" id="KAK9520309.1"/>
    </source>
</evidence>
<evidence type="ECO:0000313" key="3">
    <source>
        <dbReference type="Proteomes" id="UP001488805"/>
    </source>
</evidence>
<dbReference type="Proteomes" id="UP001488805">
    <property type="component" value="Unassembled WGS sequence"/>
</dbReference>
<dbReference type="AlphaFoldDB" id="A0AAW1EC98"/>
<feature type="region of interest" description="Disordered" evidence="1">
    <location>
        <begin position="61"/>
        <end position="95"/>
    </location>
</feature>
<feature type="region of interest" description="Disordered" evidence="1">
    <location>
        <begin position="1"/>
        <end position="28"/>
    </location>
</feature>